<sequence>MCIRSDRVADLHQQVYSSHGQQSDLSCRSKRCFPGKAAHSFFAFRK</sequence>
<dbReference type="AlphaFoldDB" id="A0A0E9U086"/>
<proteinExistence type="predicted"/>
<reference evidence="1" key="1">
    <citation type="submission" date="2014-11" db="EMBL/GenBank/DDBJ databases">
        <authorList>
            <person name="Amaro Gonzalez C."/>
        </authorList>
    </citation>
    <scope>NUCLEOTIDE SEQUENCE</scope>
</reference>
<name>A0A0E9U086_ANGAN</name>
<reference evidence="1" key="2">
    <citation type="journal article" date="2015" name="Fish Shellfish Immunol.">
        <title>Early steps in the European eel (Anguilla anguilla)-Vibrio vulnificus interaction in the gills: Role of the RtxA13 toxin.</title>
        <authorList>
            <person name="Callol A."/>
            <person name="Pajuelo D."/>
            <person name="Ebbesson L."/>
            <person name="Teles M."/>
            <person name="MacKenzie S."/>
            <person name="Amaro C."/>
        </authorList>
    </citation>
    <scope>NUCLEOTIDE SEQUENCE</scope>
</reference>
<evidence type="ECO:0000313" key="1">
    <source>
        <dbReference type="EMBL" id="JAH58605.1"/>
    </source>
</evidence>
<organism evidence="1">
    <name type="scientific">Anguilla anguilla</name>
    <name type="common">European freshwater eel</name>
    <name type="synonym">Muraena anguilla</name>
    <dbReference type="NCBI Taxonomy" id="7936"/>
    <lineage>
        <taxon>Eukaryota</taxon>
        <taxon>Metazoa</taxon>
        <taxon>Chordata</taxon>
        <taxon>Craniata</taxon>
        <taxon>Vertebrata</taxon>
        <taxon>Euteleostomi</taxon>
        <taxon>Actinopterygii</taxon>
        <taxon>Neopterygii</taxon>
        <taxon>Teleostei</taxon>
        <taxon>Anguilliformes</taxon>
        <taxon>Anguillidae</taxon>
        <taxon>Anguilla</taxon>
    </lineage>
</organism>
<accession>A0A0E9U086</accession>
<dbReference type="EMBL" id="GBXM01049972">
    <property type="protein sequence ID" value="JAH58605.1"/>
    <property type="molecule type" value="Transcribed_RNA"/>
</dbReference>
<protein>
    <submittedName>
        <fullName evidence="1">Uncharacterized protein</fullName>
    </submittedName>
</protein>